<dbReference type="NCBIfam" id="NF038032">
    <property type="entry name" value="CehA_McbA_metalo"/>
    <property type="match status" value="1"/>
</dbReference>
<evidence type="ECO:0000313" key="1">
    <source>
        <dbReference type="EMBL" id="EYF07646.1"/>
    </source>
</evidence>
<name>A0A017TGD8_9BACT</name>
<sequence>MASMAGPSKPVAPVQLAFEVRDVARGEPIPAKITLFGAAGTPDPDLAYGDVPREVKGGIAAHNYVMTLSGNGSFEVPRGRYDIYASRGPEWDLWVARGVVIGAEGASIRPALAQVVDTRGWISADFHVHSEPSYDSQVPLGARVHQFVADGVDMLVAADHDVVTDYGPVVAKLDATDVLATATGEEITVDGMGHFGAFPLTPQRGATGNGAVLTKGRSAGAIFRDVRARGPGALISVHHPRFNWGMGFFQIGELVAEEDRAGASFSFDFDALEVLNGLELENHESVEAVLADWFALLRHGHMVAATGNSDTHSLDRNIGGYPRNYIRVTRDTPAAARPAEVARAVRGLHATFTTAPFVRLSVGGASLGDLAQAPGGRIHGEISVQAAPWVSVSRVVLYLDGVEVRRFRVSPSGDVERFQASFDLSTERDAFLVARVEGDEPLAPVVGGATRFKVWPFALTNPVLIDANGDRRFTPPAKAAGRRATL</sequence>
<dbReference type="EMBL" id="ASRX01000008">
    <property type="protein sequence ID" value="EYF07646.1"/>
    <property type="molecule type" value="Genomic_DNA"/>
</dbReference>
<evidence type="ECO:0000313" key="2">
    <source>
        <dbReference type="Proteomes" id="UP000019678"/>
    </source>
</evidence>
<accession>A0A017TGD8</accession>
<dbReference type="InterPro" id="IPR016195">
    <property type="entry name" value="Pol/histidinol_Pase-like"/>
</dbReference>
<reference evidence="1 2" key="1">
    <citation type="submission" date="2013-05" db="EMBL/GenBank/DDBJ databases">
        <title>Genome assembly of Chondromyces apiculatus DSM 436.</title>
        <authorList>
            <person name="Sharma G."/>
            <person name="Khatri I."/>
            <person name="Kaur C."/>
            <person name="Mayilraj S."/>
            <person name="Subramanian S."/>
        </authorList>
    </citation>
    <scope>NUCLEOTIDE SEQUENCE [LARGE SCALE GENOMIC DNA]</scope>
    <source>
        <strain evidence="1 2">DSM 436</strain>
    </source>
</reference>
<dbReference type="AlphaFoldDB" id="A0A017TGD8"/>
<dbReference type="Gene3D" id="3.20.20.140">
    <property type="entry name" value="Metal-dependent hydrolases"/>
    <property type="match status" value="1"/>
</dbReference>
<comment type="caution">
    <text evidence="1">The sequence shown here is derived from an EMBL/GenBank/DDBJ whole genome shotgun (WGS) entry which is preliminary data.</text>
</comment>
<dbReference type="Proteomes" id="UP000019678">
    <property type="component" value="Unassembled WGS sequence"/>
</dbReference>
<dbReference type="STRING" id="1192034.CAP_8147"/>
<dbReference type="SUPFAM" id="SSF89550">
    <property type="entry name" value="PHP domain-like"/>
    <property type="match status" value="1"/>
</dbReference>
<organism evidence="1 2">
    <name type="scientific">Chondromyces apiculatus DSM 436</name>
    <dbReference type="NCBI Taxonomy" id="1192034"/>
    <lineage>
        <taxon>Bacteria</taxon>
        <taxon>Pseudomonadati</taxon>
        <taxon>Myxococcota</taxon>
        <taxon>Polyangia</taxon>
        <taxon>Polyangiales</taxon>
        <taxon>Polyangiaceae</taxon>
        <taxon>Chondromyces</taxon>
    </lineage>
</organism>
<proteinExistence type="predicted"/>
<evidence type="ECO:0008006" key="3">
    <source>
        <dbReference type="Google" id="ProtNLM"/>
    </source>
</evidence>
<gene>
    <name evidence="1" type="ORF">CAP_8147</name>
</gene>
<protein>
    <recommendedName>
        <fullName evidence="3">Polymerase/histidinol phosphatase N-terminal domain-containing protein</fullName>
    </recommendedName>
</protein>
<dbReference type="eggNOG" id="COG0613">
    <property type="taxonomic scope" value="Bacteria"/>
</dbReference>
<keyword evidence="2" id="KW-1185">Reference proteome</keyword>